<evidence type="ECO:0000313" key="3">
    <source>
        <dbReference type="Proteomes" id="UP000199409"/>
    </source>
</evidence>
<proteinExistence type="predicted"/>
<dbReference type="PANTHER" id="PTHR36573">
    <property type="entry name" value="INTERMEMBRANE PHOSPHOLIPID TRANSPORT SYSTEM BINDING PROTEIN MLAC"/>
    <property type="match status" value="1"/>
</dbReference>
<organism evidence="2 3">
    <name type="scientific">Desulfuromusa kysingii</name>
    <dbReference type="NCBI Taxonomy" id="37625"/>
    <lineage>
        <taxon>Bacteria</taxon>
        <taxon>Pseudomonadati</taxon>
        <taxon>Thermodesulfobacteriota</taxon>
        <taxon>Desulfuromonadia</taxon>
        <taxon>Desulfuromonadales</taxon>
        <taxon>Geopsychrobacteraceae</taxon>
        <taxon>Desulfuromusa</taxon>
    </lineage>
</organism>
<dbReference type="RefSeq" id="WP_092344688.1">
    <property type="nucleotide sequence ID" value="NZ_FNQN01000002.1"/>
</dbReference>
<dbReference type="OrthoDB" id="9798905at2"/>
<dbReference type="Pfam" id="PF05494">
    <property type="entry name" value="MlaC"/>
    <property type="match status" value="1"/>
</dbReference>
<protein>
    <submittedName>
        <fullName evidence="2">Phospholipid transport system substrate-binding protein</fullName>
    </submittedName>
</protein>
<dbReference type="Proteomes" id="UP000199409">
    <property type="component" value="Unassembled WGS sequence"/>
</dbReference>
<keyword evidence="3" id="KW-1185">Reference proteome</keyword>
<dbReference type="Gene3D" id="3.10.450.710">
    <property type="entry name" value="Tgt2/MlaC"/>
    <property type="match status" value="1"/>
</dbReference>
<sequence length="196" mass="22234">MKKIILFCGLLILLCSASCFALPQPQARVKQMVDTVLNVLQQPDLSATEKRAQISGQVQEYLNIASMARRTLGSYWDGASAEQQQRFSDLFVKILEGTYLSRIDDYSTGTVQYLKQRVKDDKAIIDTVIVAKELEIPVQYKMIYVDNVWQVFDLVIEGVSLVKNYRSSYGEIIRQEGYEGLLALMVEKVQAMESSM</sequence>
<gene>
    <name evidence="2" type="ORF">SAMN05660420_00646</name>
</gene>
<dbReference type="EMBL" id="FNQN01000002">
    <property type="protein sequence ID" value="SDZ89853.1"/>
    <property type="molecule type" value="Genomic_DNA"/>
</dbReference>
<dbReference type="PIRSF" id="PIRSF004649">
    <property type="entry name" value="MlaC"/>
    <property type="match status" value="1"/>
</dbReference>
<evidence type="ECO:0000313" key="2">
    <source>
        <dbReference type="EMBL" id="SDZ89853.1"/>
    </source>
</evidence>
<dbReference type="STRING" id="37625.SAMN05660420_00646"/>
<keyword evidence="1" id="KW-0732">Signal</keyword>
<reference evidence="2 3" key="1">
    <citation type="submission" date="2016-10" db="EMBL/GenBank/DDBJ databases">
        <authorList>
            <person name="de Groot N.N."/>
        </authorList>
    </citation>
    <scope>NUCLEOTIDE SEQUENCE [LARGE SCALE GENOMIC DNA]</scope>
    <source>
        <strain evidence="2 3">DSM 7343</strain>
    </source>
</reference>
<name>A0A1H3WRT6_9BACT</name>
<dbReference type="InterPro" id="IPR042245">
    <property type="entry name" value="Tgt2/MlaC_sf"/>
</dbReference>
<feature type="signal peptide" evidence="1">
    <location>
        <begin position="1"/>
        <end position="21"/>
    </location>
</feature>
<feature type="chain" id="PRO_5011662072" evidence="1">
    <location>
        <begin position="22"/>
        <end position="196"/>
    </location>
</feature>
<accession>A0A1H3WRT6</accession>
<dbReference type="PANTHER" id="PTHR36573:SF1">
    <property type="entry name" value="INTERMEMBRANE PHOSPHOLIPID TRANSPORT SYSTEM BINDING PROTEIN MLAC"/>
    <property type="match status" value="1"/>
</dbReference>
<dbReference type="AlphaFoldDB" id="A0A1H3WRT6"/>
<evidence type="ECO:0000256" key="1">
    <source>
        <dbReference type="SAM" id="SignalP"/>
    </source>
</evidence>
<dbReference type="InterPro" id="IPR008869">
    <property type="entry name" value="MlaC/ttg2D"/>
</dbReference>